<dbReference type="Proteomes" id="UP000233556">
    <property type="component" value="Unassembled WGS sequence"/>
</dbReference>
<dbReference type="EMBL" id="KZ505640">
    <property type="protein sequence ID" value="PKU49226.1"/>
    <property type="molecule type" value="Genomic_DNA"/>
</dbReference>
<keyword evidence="2" id="KW-1185">Reference proteome</keyword>
<reference evidence="2" key="2">
    <citation type="submission" date="2017-12" db="EMBL/GenBank/DDBJ databases">
        <title>Genome sequence of the Bar-tailed Godwit (Limosa lapponica baueri).</title>
        <authorList>
            <person name="Lima N.C.B."/>
            <person name="Parody-Merino A.M."/>
            <person name="Battley P.F."/>
            <person name="Fidler A.E."/>
            <person name="Prosdocimi F."/>
        </authorList>
    </citation>
    <scope>NUCLEOTIDE SEQUENCE [LARGE SCALE GENOMIC DNA]</scope>
</reference>
<reference evidence="2" key="1">
    <citation type="submission" date="2017-11" db="EMBL/GenBank/DDBJ databases">
        <authorList>
            <person name="Lima N.C."/>
            <person name="Parody-Merino A.M."/>
            <person name="Battley P.F."/>
            <person name="Fidler A.E."/>
            <person name="Prosdocimi F."/>
        </authorList>
    </citation>
    <scope>NUCLEOTIDE SEQUENCE [LARGE SCALE GENOMIC DNA]</scope>
</reference>
<dbReference type="OrthoDB" id="73680at2759"/>
<evidence type="ECO:0000313" key="2">
    <source>
        <dbReference type="Proteomes" id="UP000233556"/>
    </source>
</evidence>
<evidence type="ECO:0000313" key="1">
    <source>
        <dbReference type="EMBL" id="PKU49226.1"/>
    </source>
</evidence>
<gene>
    <name evidence="1" type="ORF">llap_411</name>
</gene>
<organism evidence="1 2">
    <name type="scientific">Limosa lapponica baueri</name>
    <dbReference type="NCBI Taxonomy" id="1758121"/>
    <lineage>
        <taxon>Eukaryota</taxon>
        <taxon>Metazoa</taxon>
        <taxon>Chordata</taxon>
        <taxon>Craniata</taxon>
        <taxon>Vertebrata</taxon>
        <taxon>Euteleostomi</taxon>
        <taxon>Archelosauria</taxon>
        <taxon>Archosauria</taxon>
        <taxon>Dinosauria</taxon>
        <taxon>Saurischia</taxon>
        <taxon>Theropoda</taxon>
        <taxon>Coelurosauria</taxon>
        <taxon>Aves</taxon>
        <taxon>Neognathae</taxon>
        <taxon>Neoaves</taxon>
        <taxon>Charadriiformes</taxon>
        <taxon>Scolopacidae</taxon>
        <taxon>Limosa</taxon>
    </lineage>
</organism>
<evidence type="ECO:0008006" key="3">
    <source>
        <dbReference type="Google" id="ProtNLM"/>
    </source>
</evidence>
<dbReference type="PANTHER" id="PTHR33332">
    <property type="entry name" value="REVERSE TRANSCRIPTASE DOMAIN-CONTAINING PROTEIN"/>
    <property type="match status" value="1"/>
</dbReference>
<protein>
    <recommendedName>
        <fullName evidence="3">Rna-directed dna polymerase from mobile element jockey-like</fullName>
    </recommendedName>
</protein>
<proteinExistence type="predicted"/>
<accession>A0A2I0UT75</accession>
<sequence length="137" mass="15905">MDDKEMMRGSQHGFTKAKWCLNSLVDFYNGVTALMNKARANDVIYLDFCKLNVQMEISNKWCYIMKFHKDKCKVLHLGQGSHQYQYELGNELIESSLMEKDLGALVDEKLDMSQQWALERSVTSTSRKLILPLYSLL</sequence>
<name>A0A2I0UT75_LIMLA</name>
<dbReference type="AlphaFoldDB" id="A0A2I0UT75"/>